<keyword evidence="1" id="KW-0862">Zinc</keyword>
<dbReference type="OrthoDB" id="2289277at2759"/>
<dbReference type="PROSITE" id="PS50966">
    <property type="entry name" value="ZF_SWIM"/>
    <property type="match status" value="1"/>
</dbReference>
<dbReference type="VEuPathDB" id="FungiDB:PHYBLDRAFT_80381"/>
<proteinExistence type="predicted"/>
<dbReference type="InterPro" id="IPR007527">
    <property type="entry name" value="Znf_SWIM"/>
</dbReference>
<dbReference type="GO" id="GO:0008270">
    <property type="term" value="F:zinc ion binding"/>
    <property type="evidence" value="ECO:0007669"/>
    <property type="project" value="UniProtKB-KW"/>
</dbReference>
<evidence type="ECO:0000259" key="2">
    <source>
        <dbReference type="PROSITE" id="PS50966"/>
    </source>
</evidence>
<dbReference type="Proteomes" id="UP000077315">
    <property type="component" value="Unassembled WGS sequence"/>
</dbReference>
<protein>
    <recommendedName>
        <fullName evidence="2">SWIM-type domain-containing protein</fullName>
    </recommendedName>
</protein>
<gene>
    <name evidence="3" type="ORF">PHYBLDRAFT_80381</name>
</gene>
<name>A0A167LSX8_PHYB8</name>
<reference evidence="4" key="1">
    <citation type="submission" date="2015-06" db="EMBL/GenBank/DDBJ databases">
        <title>Expansion of signal transduction pathways in fungi by whole-genome duplication.</title>
        <authorList>
            <consortium name="DOE Joint Genome Institute"/>
            <person name="Corrochano L.M."/>
            <person name="Kuo A."/>
            <person name="Marcet-Houben M."/>
            <person name="Polaino S."/>
            <person name="Salamov A."/>
            <person name="Villalobos J.M."/>
            <person name="Alvarez M.I."/>
            <person name="Avalos J."/>
            <person name="Benito E.P."/>
            <person name="Benoit I."/>
            <person name="Burger G."/>
            <person name="Camino L.P."/>
            <person name="Canovas D."/>
            <person name="Cerda-Olmedo E."/>
            <person name="Cheng J.-F."/>
            <person name="Dominguez A."/>
            <person name="Elias M."/>
            <person name="Eslava A.P."/>
            <person name="Glaser F."/>
            <person name="Grimwood J."/>
            <person name="Gutierrez G."/>
            <person name="Heitman J."/>
            <person name="Henrissat B."/>
            <person name="Iturriaga E.A."/>
            <person name="Lang B.F."/>
            <person name="Lavin J.L."/>
            <person name="Lee S."/>
            <person name="Li W."/>
            <person name="Lindquist E."/>
            <person name="Lopez-Garcia S."/>
            <person name="Luque E.M."/>
            <person name="Marcos A.T."/>
            <person name="Martin J."/>
            <person name="McCluskey K."/>
            <person name="Medina H.R."/>
            <person name="Miralles-Duran A."/>
            <person name="Miyazaki A."/>
            <person name="Munoz-Torres E."/>
            <person name="Oguiza J.A."/>
            <person name="Ohm R."/>
            <person name="Olmedo M."/>
            <person name="Orejas M."/>
            <person name="Ortiz-Castellanos L."/>
            <person name="Pisabarro A.G."/>
            <person name="Rodriguez-Romero J."/>
            <person name="Ruiz-Herrera J."/>
            <person name="Ruiz-Vazquez R."/>
            <person name="Sanz C."/>
            <person name="Schackwitz W."/>
            <person name="Schmutz J."/>
            <person name="Shahriari M."/>
            <person name="Shelest E."/>
            <person name="Silva-Franco F."/>
            <person name="Soanes D."/>
            <person name="Syed K."/>
            <person name="Tagua V.G."/>
            <person name="Talbot N.J."/>
            <person name="Thon M."/>
            <person name="De vries R.P."/>
            <person name="Wiebenga A."/>
            <person name="Yadav J.S."/>
            <person name="Braun E.L."/>
            <person name="Baker S."/>
            <person name="Garre V."/>
            <person name="Horwitz B."/>
            <person name="Torres-Martinez S."/>
            <person name="Idnurm A."/>
            <person name="Herrera-Estrella A."/>
            <person name="Gabaldon T."/>
            <person name="Grigoriev I.V."/>
        </authorList>
    </citation>
    <scope>NUCLEOTIDE SEQUENCE [LARGE SCALE GENOMIC DNA]</scope>
    <source>
        <strain evidence="4">NRRL 1555(-)</strain>
    </source>
</reference>
<feature type="domain" description="SWIM-type" evidence="2">
    <location>
        <begin position="389"/>
        <end position="418"/>
    </location>
</feature>
<organism evidence="3 4">
    <name type="scientific">Phycomyces blakesleeanus (strain ATCC 8743b / DSM 1359 / FGSC 10004 / NBRC 33097 / NRRL 1555)</name>
    <dbReference type="NCBI Taxonomy" id="763407"/>
    <lineage>
        <taxon>Eukaryota</taxon>
        <taxon>Fungi</taxon>
        <taxon>Fungi incertae sedis</taxon>
        <taxon>Mucoromycota</taxon>
        <taxon>Mucoromycotina</taxon>
        <taxon>Mucoromycetes</taxon>
        <taxon>Mucorales</taxon>
        <taxon>Phycomycetaceae</taxon>
        <taxon>Phycomyces</taxon>
    </lineage>
</organism>
<keyword evidence="1" id="KW-0863">Zinc-finger</keyword>
<dbReference type="GeneID" id="29004484"/>
<keyword evidence="1" id="KW-0479">Metal-binding</keyword>
<evidence type="ECO:0000256" key="1">
    <source>
        <dbReference type="PROSITE-ProRule" id="PRU00325"/>
    </source>
</evidence>
<accession>A0A167LSX8</accession>
<dbReference type="EMBL" id="KV440987">
    <property type="protein sequence ID" value="OAD71028.1"/>
    <property type="molecule type" value="Genomic_DNA"/>
</dbReference>
<evidence type="ECO:0000313" key="3">
    <source>
        <dbReference type="EMBL" id="OAD71028.1"/>
    </source>
</evidence>
<sequence>MTKHNKLASDNDEIRVVKLRSTVDNRINLEYLTVLVATFFNGGRVTVVYDWKCPNHNHLKLSGISRFRLSEEARIWTNKYTENFFDWKAIKGALRPEEMGNSTSVTSIPTTMVIQYKDVHNATVTRINNSARKHYKDETKNAEEWYLDSTHKTCMSFLDNKECYLMSVVVYNPVTNKGVPVAFSVTSIEFSSIIPNRAEIYPGFIWTFSSNSSVTLAYQACLGKSCQEVHSNNEANYNAHWQKFRLDYGMQFPVLMSYMEVIWEPKKKSWVKAWRQDAVCHTNNLIESYHNQLKSFYFGRSRNCRIDKIIYVLSQLAERDYRQNTLEIYFDIKSIRLSVANTERKKKADVIAIERANGLVGEFEPQELQAYKMYSCKSFGEDSELVHFIKFTTHLHNCSCPDSARLCKHIFLVSRVLDLPVTVRRNVILDSAALLDLIKKTHVGSLITSNAYFMVSSLSPIE</sequence>
<dbReference type="STRING" id="763407.A0A167LSX8"/>
<evidence type="ECO:0000313" key="4">
    <source>
        <dbReference type="Proteomes" id="UP000077315"/>
    </source>
</evidence>
<dbReference type="RefSeq" id="XP_018289068.1">
    <property type="nucleotide sequence ID" value="XM_018443579.1"/>
</dbReference>
<keyword evidence="4" id="KW-1185">Reference proteome</keyword>
<dbReference type="AlphaFoldDB" id="A0A167LSX8"/>
<dbReference type="InParanoid" id="A0A167LSX8"/>